<dbReference type="Gene3D" id="2.40.50.90">
    <property type="match status" value="1"/>
</dbReference>
<name>A0A9W8B4Z1_9FUNG</name>
<comment type="similarity">
    <text evidence="1">Belongs to the LCL3 family.</text>
</comment>
<sequence length="280" mass="32037">MPFDVDNLMARVRQAFGITALPDKPSAAKKPNDAPTHSHLGKTLPDWTTAVTTALAQVFSPTASQPYPFYLLTTGTALALGWVVYRGTRRFPTADHIPPRWVEKRKPIRGRVVRISDSDNVRIYHTPWLWFGQIPDLNREYMKKSIHVRLAGVDAPESSYFSMPSQPFSAEAKEWIALKLRDRRVKVIPCGKDRYNRLLGMVYVRSWFGLWQNVSLKMVQAGYATVYKQHGAQYGGILEQLERAEAMAKRKKRGMWSQDLKVYVSPAEHKRKHLRGEDTV</sequence>
<dbReference type="InterPro" id="IPR035437">
    <property type="entry name" value="SNase_OB-fold_sf"/>
</dbReference>
<feature type="domain" description="TNase-like" evidence="7">
    <location>
        <begin position="106"/>
        <end position="258"/>
    </location>
</feature>
<evidence type="ECO:0000256" key="2">
    <source>
        <dbReference type="ARBA" id="ARBA00022722"/>
    </source>
</evidence>
<feature type="region of interest" description="Disordered" evidence="6">
    <location>
        <begin position="22"/>
        <end position="42"/>
    </location>
</feature>
<dbReference type="SMART" id="SM00318">
    <property type="entry name" value="SNc"/>
    <property type="match status" value="1"/>
</dbReference>
<evidence type="ECO:0000313" key="9">
    <source>
        <dbReference type="Proteomes" id="UP001151582"/>
    </source>
</evidence>
<dbReference type="EMBL" id="JANBQB010000448">
    <property type="protein sequence ID" value="KAJ1976269.1"/>
    <property type="molecule type" value="Genomic_DNA"/>
</dbReference>
<evidence type="ECO:0000256" key="4">
    <source>
        <dbReference type="ARBA" id="ARBA00022801"/>
    </source>
</evidence>
<accession>A0A9W8B4Z1</accession>
<gene>
    <name evidence="8" type="primary">LCL3</name>
    <name evidence="8" type="ORF">H4R34_004043</name>
</gene>
<keyword evidence="5" id="KW-0106">Calcium</keyword>
<evidence type="ECO:0000256" key="5">
    <source>
        <dbReference type="ARBA" id="ARBA00022837"/>
    </source>
</evidence>
<comment type="caution">
    <text evidence="8">The sequence shown here is derived from an EMBL/GenBank/DDBJ whole genome shotgun (WGS) entry which is preliminary data.</text>
</comment>
<keyword evidence="4 8" id="KW-0378">Hydrolase</keyword>
<protein>
    <submittedName>
        <fullName evidence="8">Endonuclease lcl3</fullName>
        <ecNumber evidence="8">3.1.31.1</ecNumber>
    </submittedName>
</protein>
<reference evidence="8" key="1">
    <citation type="submission" date="2022-07" db="EMBL/GenBank/DDBJ databases">
        <title>Phylogenomic reconstructions and comparative analyses of Kickxellomycotina fungi.</title>
        <authorList>
            <person name="Reynolds N.K."/>
            <person name="Stajich J.E."/>
            <person name="Barry K."/>
            <person name="Grigoriev I.V."/>
            <person name="Crous P."/>
            <person name="Smith M.E."/>
        </authorList>
    </citation>
    <scope>NUCLEOTIDE SEQUENCE</scope>
    <source>
        <strain evidence="8">RSA 567</strain>
    </source>
</reference>
<dbReference type="GO" id="GO:0005739">
    <property type="term" value="C:mitochondrion"/>
    <property type="evidence" value="ECO:0007669"/>
    <property type="project" value="TreeGrafter"/>
</dbReference>
<keyword evidence="3 8" id="KW-0255">Endonuclease</keyword>
<dbReference type="AlphaFoldDB" id="A0A9W8B4Z1"/>
<proteinExistence type="inferred from homology"/>
<organism evidence="8 9">
    <name type="scientific">Dimargaris verticillata</name>
    <dbReference type="NCBI Taxonomy" id="2761393"/>
    <lineage>
        <taxon>Eukaryota</taxon>
        <taxon>Fungi</taxon>
        <taxon>Fungi incertae sedis</taxon>
        <taxon>Zoopagomycota</taxon>
        <taxon>Kickxellomycotina</taxon>
        <taxon>Dimargaritomycetes</taxon>
        <taxon>Dimargaritales</taxon>
        <taxon>Dimargaritaceae</taxon>
        <taxon>Dimargaris</taxon>
    </lineage>
</organism>
<dbReference type="SUPFAM" id="SSF50199">
    <property type="entry name" value="Staphylococcal nuclease"/>
    <property type="match status" value="1"/>
</dbReference>
<dbReference type="PANTHER" id="PTHR12302:SF3">
    <property type="entry name" value="SERINE_THREONINE-PROTEIN KINASE 31"/>
    <property type="match status" value="1"/>
</dbReference>
<keyword evidence="9" id="KW-1185">Reference proteome</keyword>
<dbReference type="PROSITE" id="PS50830">
    <property type="entry name" value="TNASE_3"/>
    <property type="match status" value="1"/>
</dbReference>
<dbReference type="GO" id="GO:1990599">
    <property type="term" value="F:3' overhang single-stranded DNA endodeoxyribonuclease activity"/>
    <property type="evidence" value="ECO:0007669"/>
    <property type="project" value="UniProtKB-EC"/>
</dbReference>
<evidence type="ECO:0000256" key="1">
    <source>
        <dbReference type="ARBA" id="ARBA00005435"/>
    </source>
</evidence>
<evidence type="ECO:0000256" key="6">
    <source>
        <dbReference type="SAM" id="MobiDB-lite"/>
    </source>
</evidence>
<dbReference type="OrthoDB" id="430293at2759"/>
<dbReference type="PANTHER" id="PTHR12302">
    <property type="entry name" value="EBNA2 BINDING PROTEIN P100"/>
    <property type="match status" value="1"/>
</dbReference>
<dbReference type="Pfam" id="PF00565">
    <property type="entry name" value="SNase"/>
    <property type="match status" value="1"/>
</dbReference>
<evidence type="ECO:0000259" key="7">
    <source>
        <dbReference type="PROSITE" id="PS50830"/>
    </source>
</evidence>
<evidence type="ECO:0000256" key="3">
    <source>
        <dbReference type="ARBA" id="ARBA00022759"/>
    </source>
</evidence>
<dbReference type="Proteomes" id="UP001151582">
    <property type="component" value="Unassembled WGS sequence"/>
</dbReference>
<dbReference type="EC" id="3.1.31.1" evidence="8"/>
<keyword evidence="2" id="KW-0540">Nuclease</keyword>
<dbReference type="InterPro" id="IPR016071">
    <property type="entry name" value="Staphylococal_nuclease_OB-fold"/>
</dbReference>
<evidence type="ECO:0000313" key="8">
    <source>
        <dbReference type="EMBL" id="KAJ1976269.1"/>
    </source>
</evidence>